<evidence type="ECO:0000313" key="4">
    <source>
        <dbReference type="Proteomes" id="UP000521943"/>
    </source>
</evidence>
<comment type="caution">
    <text evidence="2">The sequence shown here is derived from an EMBL/GenBank/DDBJ whole genome shotgun (WGS) entry which is preliminary data.</text>
</comment>
<protein>
    <submittedName>
        <fullName evidence="2">Uncharacterized protein</fullName>
    </submittedName>
</protein>
<feature type="region of interest" description="Disordered" evidence="1">
    <location>
        <begin position="378"/>
        <end position="451"/>
    </location>
</feature>
<reference evidence="2 4" key="1">
    <citation type="submission" date="2020-07" db="EMBL/GenBank/DDBJ databases">
        <title>Comparative genomics of pyrophilous fungi reveals a link between fire events and developmental genes.</title>
        <authorList>
            <consortium name="DOE Joint Genome Institute"/>
            <person name="Steindorff A.S."/>
            <person name="Carver A."/>
            <person name="Calhoun S."/>
            <person name="Stillman K."/>
            <person name="Liu H."/>
            <person name="Lipzen A."/>
            <person name="Pangilinan J."/>
            <person name="Labutti K."/>
            <person name="Bruns T.D."/>
            <person name="Grigoriev I.V."/>
        </authorList>
    </citation>
    <scope>NUCLEOTIDE SEQUENCE [LARGE SCALE GENOMIC DNA]</scope>
    <source>
        <strain evidence="2 4">CBS 144469</strain>
    </source>
</reference>
<feature type="region of interest" description="Disordered" evidence="1">
    <location>
        <begin position="150"/>
        <end position="214"/>
    </location>
</feature>
<dbReference type="Proteomes" id="UP000521943">
    <property type="component" value="Unassembled WGS sequence"/>
</dbReference>
<organism evidence="2 4">
    <name type="scientific">Ephemerocybe angulata</name>
    <dbReference type="NCBI Taxonomy" id="980116"/>
    <lineage>
        <taxon>Eukaryota</taxon>
        <taxon>Fungi</taxon>
        <taxon>Dikarya</taxon>
        <taxon>Basidiomycota</taxon>
        <taxon>Agaricomycotina</taxon>
        <taxon>Agaricomycetes</taxon>
        <taxon>Agaricomycetidae</taxon>
        <taxon>Agaricales</taxon>
        <taxon>Agaricineae</taxon>
        <taxon>Psathyrellaceae</taxon>
        <taxon>Ephemerocybe</taxon>
    </lineage>
</organism>
<sequence>MSHERPDTGYIEDLPINLPPAIHRDVEYLIGNAVEHLEKEIARQDDQLGLLDASSRGLKSSIATVSKGMDSVSHHLTFIEATLDERLNDATQTLGNQSKRVEKVQTCAENALRQADRSYAENLTTREKVIALNAKVTHLERAIASGSQALPVTPMPDVESGEVGASPSAPSRLLPLTRRGEVSNPSNPDTVPESSGPLLMSAETDLLPGPSAAPLIDAETDLLPEPSTAPLIGAETDLLPEPSAAPLIGAETDLLPEPSAAPLIGAKTDLLPEPSAAALIGAGADLLPEPSAAPLTADPLPESAPPLPISANFDASIGADVDPLLEPSAASLISTHADPLPESAPPLPIDVNYTLLESSAPPKTRAEPLSELVLDLTDTDTDISPSPQSVALGNLPCAGATDPADPLPESWKAPKSRAEPQFGLAGPSTSASHPESTAPLPVSEASEEASYRSPVSQISLIPLFQGRRMDFLGLAGQARPSKSRRRHPLHSAASFPIVPAWSGPSEPAGHDEDGKSNYIPLRPAMLHKKGFVIGAILVMIASLDNVFAALREQPGEGSSSHCDPISNTFTIMD</sequence>
<keyword evidence="4" id="KW-1185">Reference proteome</keyword>
<accession>A0A8H6I442</accession>
<evidence type="ECO:0000313" key="2">
    <source>
        <dbReference type="EMBL" id="KAF6757103.1"/>
    </source>
</evidence>
<feature type="compositionally biased region" description="Polar residues" evidence="1">
    <location>
        <begin position="183"/>
        <end position="193"/>
    </location>
</feature>
<dbReference type="EMBL" id="JACGCI010000023">
    <property type="protein sequence ID" value="KAF6757103.1"/>
    <property type="molecule type" value="Genomic_DNA"/>
</dbReference>
<name>A0A8H6I442_9AGAR</name>
<evidence type="ECO:0000313" key="3">
    <source>
        <dbReference type="EMBL" id="KAF6757106.1"/>
    </source>
</evidence>
<proteinExistence type="predicted"/>
<evidence type="ECO:0000256" key="1">
    <source>
        <dbReference type="SAM" id="MobiDB-lite"/>
    </source>
</evidence>
<dbReference type="AlphaFoldDB" id="A0A8H6I442"/>
<feature type="compositionally biased region" description="Polar residues" evidence="1">
    <location>
        <begin position="556"/>
        <end position="573"/>
    </location>
</feature>
<feature type="region of interest" description="Disordered" evidence="1">
    <location>
        <begin position="553"/>
        <end position="573"/>
    </location>
</feature>
<dbReference type="EMBL" id="JACGCI010000023">
    <property type="protein sequence ID" value="KAF6757106.1"/>
    <property type="molecule type" value="Genomic_DNA"/>
</dbReference>
<gene>
    <name evidence="2" type="ORF">DFP72DRAFT_1065941</name>
    <name evidence="3" type="ORF">DFP72DRAFT_1065945</name>
</gene>